<proteinExistence type="inferred from homology"/>
<comment type="caution">
    <text evidence="11">The sequence shown here is derived from an EMBL/GenBank/DDBJ whole genome shotgun (WGS) entry which is preliminary data.</text>
</comment>
<keyword evidence="12" id="KW-1185">Reference proteome</keyword>
<keyword evidence="4" id="KW-1003">Cell membrane</keyword>
<sequence>MTQRREAGEAGFTLIELMISLGLFALIAVAGLALVDGILRVNGRTEARLDRLSALQRTMFVLTSDLDQLASGPIEGRGDRLSFVRSAPGTGGVTSQVQYAVAGGVLVRAAPAPQRLLPGVVTARWRFWDGAWSDRWPLDASEEAKQRWPRAIALDLRATGPGGVPVALHRVVTLPARAVEPVPQ</sequence>
<dbReference type="RefSeq" id="WP_116469878.1">
    <property type="nucleotide sequence ID" value="NZ_QENQ01000001.1"/>
</dbReference>
<evidence type="ECO:0000256" key="9">
    <source>
        <dbReference type="ARBA" id="ARBA00023136"/>
    </source>
</evidence>
<evidence type="ECO:0000256" key="8">
    <source>
        <dbReference type="ARBA" id="ARBA00022989"/>
    </source>
</evidence>
<dbReference type="GO" id="GO:0005886">
    <property type="term" value="C:plasma membrane"/>
    <property type="evidence" value="ECO:0007669"/>
    <property type="project" value="UniProtKB-SubCell"/>
</dbReference>
<evidence type="ECO:0000256" key="3">
    <source>
        <dbReference type="ARBA" id="ARBA00021539"/>
    </source>
</evidence>
<dbReference type="SUPFAM" id="SSF54523">
    <property type="entry name" value="Pili subunits"/>
    <property type="match status" value="1"/>
</dbReference>
<evidence type="ECO:0000256" key="5">
    <source>
        <dbReference type="ARBA" id="ARBA00022481"/>
    </source>
</evidence>
<evidence type="ECO:0000256" key="2">
    <source>
        <dbReference type="ARBA" id="ARBA00011084"/>
    </source>
</evidence>
<evidence type="ECO:0000256" key="7">
    <source>
        <dbReference type="ARBA" id="ARBA00022692"/>
    </source>
</evidence>
<feature type="transmembrane region" description="Helical" evidence="10">
    <location>
        <begin position="12"/>
        <end position="35"/>
    </location>
</feature>
<keyword evidence="8 10" id="KW-1133">Transmembrane helix</keyword>
<dbReference type="InterPro" id="IPR045584">
    <property type="entry name" value="Pilin-like"/>
</dbReference>
<reference evidence="11 12" key="1">
    <citation type="submission" date="2018-05" db="EMBL/GenBank/DDBJ databases">
        <title>Description of Sphingomonas pokkalii sp nov, isolated from the rhizosphere of saline tolerant pokkali rice and its draft genome analysis.</title>
        <authorList>
            <person name="Menon R."/>
            <person name="Kumari S."/>
            <person name="Rameshkumar N."/>
        </authorList>
    </citation>
    <scope>NUCLEOTIDE SEQUENCE [LARGE SCALE GENOMIC DNA]</scope>
    <source>
        <strain evidence="11 12">L3B27</strain>
    </source>
</reference>
<evidence type="ECO:0000256" key="6">
    <source>
        <dbReference type="ARBA" id="ARBA00022519"/>
    </source>
</evidence>
<keyword evidence="7 10" id="KW-0812">Transmembrane</keyword>
<evidence type="ECO:0000256" key="1">
    <source>
        <dbReference type="ARBA" id="ARBA00004377"/>
    </source>
</evidence>
<dbReference type="PANTHER" id="PTHR39583:SF2">
    <property type="entry name" value="TYPE II SECRETION SYSTEM PROTEIN J"/>
    <property type="match status" value="1"/>
</dbReference>
<dbReference type="Proteomes" id="UP000245890">
    <property type="component" value="Unassembled WGS sequence"/>
</dbReference>
<name>A0A2U0SGK1_9SPHN</name>
<dbReference type="OrthoDB" id="7723663at2"/>
<dbReference type="GO" id="GO:0015627">
    <property type="term" value="C:type II protein secretion system complex"/>
    <property type="evidence" value="ECO:0007669"/>
    <property type="project" value="InterPro"/>
</dbReference>
<evidence type="ECO:0000256" key="4">
    <source>
        <dbReference type="ARBA" id="ARBA00022475"/>
    </source>
</evidence>
<dbReference type="InterPro" id="IPR012902">
    <property type="entry name" value="N_methyl_site"/>
</dbReference>
<evidence type="ECO:0000313" key="11">
    <source>
        <dbReference type="EMBL" id="PVX30467.1"/>
    </source>
</evidence>
<dbReference type="EMBL" id="QENQ01000001">
    <property type="protein sequence ID" value="PVX30467.1"/>
    <property type="molecule type" value="Genomic_DNA"/>
</dbReference>
<dbReference type="PROSITE" id="PS00409">
    <property type="entry name" value="PROKAR_NTER_METHYL"/>
    <property type="match status" value="1"/>
</dbReference>
<evidence type="ECO:0000256" key="10">
    <source>
        <dbReference type="SAM" id="Phobius"/>
    </source>
</evidence>
<dbReference type="PANTHER" id="PTHR39583">
    <property type="entry name" value="TYPE II SECRETION SYSTEM PROTEIN J-RELATED"/>
    <property type="match status" value="1"/>
</dbReference>
<gene>
    <name evidence="11" type="ORF">DD559_14860</name>
</gene>
<dbReference type="InterPro" id="IPR010055">
    <property type="entry name" value="T2SS_protein-GspJ"/>
</dbReference>
<keyword evidence="5" id="KW-0488">Methylation</keyword>
<keyword evidence="9 10" id="KW-0472">Membrane</keyword>
<evidence type="ECO:0000313" key="12">
    <source>
        <dbReference type="Proteomes" id="UP000245890"/>
    </source>
</evidence>
<comment type="similarity">
    <text evidence="2">Belongs to the GSP J family.</text>
</comment>
<accession>A0A2U0SGK1</accession>
<organism evidence="11 12">
    <name type="scientific">Sphingomonas pokkalii</name>
    <dbReference type="NCBI Taxonomy" id="2175090"/>
    <lineage>
        <taxon>Bacteria</taxon>
        <taxon>Pseudomonadati</taxon>
        <taxon>Pseudomonadota</taxon>
        <taxon>Alphaproteobacteria</taxon>
        <taxon>Sphingomonadales</taxon>
        <taxon>Sphingomonadaceae</taxon>
        <taxon>Sphingomonas</taxon>
    </lineage>
</organism>
<comment type="subcellular location">
    <subcellularLocation>
        <location evidence="1">Cell inner membrane</location>
        <topology evidence="1">Single-pass membrane protein</topology>
    </subcellularLocation>
</comment>
<keyword evidence="6" id="KW-0997">Cell inner membrane</keyword>
<dbReference type="Pfam" id="PF07963">
    <property type="entry name" value="N_methyl"/>
    <property type="match status" value="1"/>
</dbReference>
<dbReference type="InterPro" id="IPR051621">
    <property type="entry name" value="T2SS_protein_J"/>
</dbReference>
<dbReference type="AlphaFoldDB" id="A0A2U0SGK1"/>
<protein>
    <recommendedName>
        <fullName evidence="3">Type II secretion system protein J</fullName>
    </recommendedName>
</protein>
<dbReference type="NCBIfam" id="TIGR02532">
    <property type="entry name" value="IV_pilin_GFxxxE"/>
    <property type="match status" value="1"/>
</dbReference>
<dbReference type="GO" id="GO:0015628">
    <property type="term" value="P:protein secretion by the type II secretion system"/>
    <property type="evidence" value="ECO:0007669"/>
    <property type="project" value="InterPro"/>
</dbReference>
<dbReference type="Pfam" id="PF11612">
    <property type="entry name" value="T2SSJ"/>
    <property type="match status" value="1"/>
</dbReference>